<keyword evidence="9" id="KW-0012">Acyltransferase</keyword>
<reference evidence="9" key="1">
    <citation type="journal article" date="2014" name="Proc. Natl. Acad. Sci. U.S.A.">
        <title>Hassallidins, antifungal glycolipopeptides, are widespread among cyanobacteria and are the end-product of a nonribosomal pathway.</title>
        <authorList>
            <person name="Vestola J."/>
            <person name="Shishido T.K."/>
            <person name="Jokela J."/>
            <person name="Fewer D.P."/>
            <person name="Aitio O."/>
            <person name="Permi P."/>
            <person name="Wahlsten M."/>
            <person name="Wang H."/>
            <person name="Rouhiainen L."/>
            <person name="Sivonen K."/>
        </authorList>
    </citation>
    <scope>NUCLEOTIDE SEQUENCE</scope>
</reference>
<evidence type="ECO:0000256" key="7">
    <source>
        <dbReference type="SAM" id="Phobius"/>
    </source>
</evidence>
<accession>A0A024BTM6</accession>
<organism evidence="9">
    <name type="scientific">Anabaena sp. Syke748</name>
    <dbReference type="NCBI Taxonomy" id="1497395"/>
    <lineage>
        <taxon>Bacteria</taxon>
        <taxon>Bacillati</taxon>
        <taxon>Cyanobacteriota</taxon>
        <taxon>Cyanophyceae</taxon>
        <taxon>Nostocales</taxon>
        <taxon>Nostocaceae</taxon>
        <taxon>Anabaena</taxon>
    </lineage>
</organism>
<feature type="transmembrane region" description="Helical" evidence="7">
    <location>
        <begin position="277"/>
        <end position="295"/>
    </location>
</feature>
<feature type="domain" description="Acyltransferase 3" evidence="8">
    <location>
        <begin position="11"/>
        <end position="355"/>
    </location>
</feature>
<keyword evidence="9" id="KW-0808">Transferase</keyword>
<dbReference type="PANTHER" id="PTHR40074">
    <property type="entry name" value="O-ACETYLTRANSFERASE WECH"/>
    <property type="match status" value="1"/>
</dbReference>
<feature type="transmembrane region" description="Helical" evidence="7">
    <location>
        <begin position="238"/>
        <end position="257"/>
    </location>
</feature>
<evidence type="ECO:0000256" key="3">
    <source>
        <dbReference type="ARBA" id="ARBA00022475"/>
    </source>
</evidence>
<evidence type="ECO:0000256" key="4">
    <source>
        <dbReference type="ARBA" id="ARBA00022692"/>
    </source>
</evidence>
<dbReference type="GO" id="GO:0009246">
    <property type="term" value="P:enterobacterial common antigen biosynthetic process"/>
    <property type="evidence" value="ECO:0007669"/>
    <property type="project" value="TreeGrafter"/>
</dbReference>
<dbReference type="EMBL" id="KJ502174">
    <property type="protein sequence ID" value="AHZ20777.1"/>
    <property type="molecule type" value="Genomic_DNA"/>
</dbReference>
<feature type="transmembrane region" description="Helical" evidence="7">
    <location>
        <begin position="88"/>
        <end position="105"/>
    </location>
</feature>
<dbReference type="AlphaFoldDB" id="A0A024BTM6"/>
<keyword evidence="5 7" id="KW-1133">Transmembrane helix</keyword>
<feature type="transmembrane region" description="Helical" evidence="7">
    <location>
        <begin position="138"/>
        <end position="160"/>
    </location>
</feature>
<feature type="transmembrane region" description="Helical" evidence="7">
    <location>
        <begin position="339"/>
        <end position="358"/>
    </location>
</feature>
<protein>
    <submittedName>
        <fullName evidence="9">Putative acyltransferase</fullName>
    </submittedName>
</protein>
<evidence type="ECO:0000259" key="8">
    <source>
        <dbReference type="Pfam" id="PF01757"/>
    </source>
</evidence>
<evidence type="ECO:0000256" key="5">
    <source>
        <dbReference type="ARBA" id="ARBA00022989"/>
    </source>
</evidence>
<feature type="transmembrane region" description="Helical" evidence="7">
    <location>
        <begin position="41"/>
        <end position="68"/>
    </location>
</feature>
<gene>
    <name evidence="9" type="primary">hasR</name>
</gene>
<evidence type="ECO:0000256" key="2">
    <source>
        <dbReference type="ARBA" id="ARBA00007400"/>
    </source>
</evidence>
<evidence type="ECO:0000256" key="6">
    <source>
        <dbReference type="ARBA" id="ARBA00023136"/>
    </source>
</evidence>
<dbReference type="InterPro" id="IPR002656">
    <property type="entry name" value="Acyl_transf_3_dom"/>
</dbReference>
<proteinExistence type="inferred from homology"/>
<feature type="transmembrane region" description="Helical" evidence="7">
    <location>
        <begin position="207"/>
        <end position="226"/>
    </location>
</feature>
<evidence type="ECO:0000256" key="1">
    <source>
        <dbReference type="ARBA" id="ARBA00004651"/>
    </source>
</evidence>
<evidence type="ECO:0000313" key="9">
    <source>
        <dbReference type="EMBL" id="AHZ20777.1"/>
    </source>
</evidence>
<sequence>MNPPDSNLERIYAFDYLRAISCIFVIALHSNISCIFDEYPIIHGILIFNLFDLAVPLFLQISLILFFLKREQQPDYFLKKRLFRLIKLYIFWGLFYQLFSLISHFNKINLTSIKDLINIKFTIKDGIVFILTDGNSAVFYFLFSLFFITALAELFAFYIENNDTNNQINNQVISYIFLIFSCVILLLLPLIQILLGGKFPILTDVYNPLNFIPYIFSSFLISKSLLQKKIDSNYNLNNPQIWSLIILLFCFFVIEWRYFNQPIIWGWGVANKEGLPIYSRVSLVLCSWLVTLISLKIRHLPPLIIKIISDFSLGIYCLHIFLIFIIIRLFPEQPYPHYVHYLIFGGLLVVTISITKIMKNLPIFQDII</sequence>
<keyword evidence="6 7" id="KW-0472">Membrane</keyword>
<feature type="transmembrane region" description="Helical" evidence="7">
    <location>
        <begin position="307"/>
        <end position="327"/>
    </location>
</feature>
<comment type="subcellular location">
    <subcellularLocation>
        <location evidence="1">Cell membrane</location>
        <topology evidence="1">Multi-pass membrane protein</topology>
    </subcellularLocation>
</comment>
<dbReference type="GO" id="GO:0005886">
    <property type="term" value="C:plasma membrane"/>
    <property type="evidence" value="ECO:0007669"/>
    <property type="project" value="UniProtKB-SubCell"/>
</dbReference>
<feature type="transmembrane region" description="Helical" evidence="7">
    <location>
        <begin position="172"/>
        <end position="195"/>
    </location>
</feature>
<dbReference type="PANTHER" id="PTHR40074:SF2">
    <property type="entry name" value="O-ACETYLTRANSFERASE WECH"/>
    <property type="match status" value="1"/>
</dbReference>
<dbReference type="Pfam" id="PF01757">
    <property type="entry name" value="Acyl_transf_3"/>
    <property type="match status" value="1"/>
</dbReference>
<name>A0A024BTM6_9NOST</name>
<keyword evidence="3" id="KW-1003">Cell membrane</keyword>
<dbReference type="GO" id="GO:0016413">
    <property type="term" value="F:O-acetyltransferase activity"/>
    <property type="evidence" value="ECO:0007669"/>
    <property type="project" value="TreeGrafter"/>
</dbReference>
<comment type="similarity">
    <text evidence="2">Belongs to the acyltransferase 3 family.</text>
</comment>
<keyword evidence="4 7" id="KW-0812">Transmembrane</keyword>